<proteinExistence type="predicted"/>
<name>A0A6M3L3X6_9ZZZZ</name>
<reference evidence="1" key="1">
    <citation type="submission" date="2020-03" db="EMBL/GenBank/DDBJ databases">
        <title>The deep terrestrial virosphere.</title>
        <authorList>
            <person name="Holmfeldt K."/>
            <person name="Nilsson E."/>
            <person name="Simone D."/>
            <person name="Lopez-Fernandez M."/>
            <person name="Wu X."/>
            <person name="de Brujin I."/>
            <person name="Lundin D."/>
            <person name="Andersson A."/>
            <person name="Bertilsson S."/>
            <person name="Dopson M."/>
        </authorList>
    </citation>
    <scope>NUCLEOTIDE SEQUENCE</scope>
    <source>
        <strain evidence="1">MM415B02838</strain>
    </source>
</reference>
<protein>
    <submittedName>
        <fullName evidence="1">Putative tail protein</fullName>
    </submittedName>
</protein>
<gene>
    <name evidence="1" type="ORF">MM415B02838_0018</name>
</gene>
<dbReference type="EMBL" id="MT142748">
    <property type="protein sequence ID" value="QJA88035.1"/>
    <property type="molecule type" value="Genomic_DNA"/>
</dbReference>
<organism evidence="1">
    <name type="scientific">viral metagenome</name>
    <dbReference type="NCBI Taxonomy" id="1070528"/>
    <lineage>
        <taxon>unclassified sequences</taxon>
        <taxon>metagenomes</taxon>
        <taxon>organismal metagenomes</taxon>
    </lineage>
</organism>
<accession>A0A6M3L3X6</accession>
<sequence>MATEKKTAGDLDFVMEQGGTFSRTFTYVDADSVAVVLTGYTIEMKIREIHESSTVLLTATTEADARFVLSDPTAGEFTLTISATDTAALTFIQAVYDIKLTSPTGNVERLLEGSIKLTKQVTR</sequence>
<evidence type="ECO:0000313" key="1">
    <source>
        <dbReference type="EMBL" id="QJA88035.1"/>
    </source>
</evidence>
<dbReference type="AlphaFoldDB" id="A0A6M3L3X6"/>